<feature type="domain" description="Carboxylesterase type B" evidence="3">
    <location>
        <begin position="26"/>
        <end position="167"/>
    </location>
</feature>
<evidence type="ECO:0000313" key="4">
    <source>
        <dbReference type="EMBL" id="MPC70887.1"/>
    </source>
</evidence>
<evidence type="ECO:0000259" key="3">
    <source>
        <dbReference type="Pfam" id="PF00135"/>
    </source>
</evidence>
<dbReference type="InterPro" id="IPR002018">
    <property type="entry name" value="CarbesteraseB"/>
</dbReference>
<dbReference type="Proteomes" id="UP000324222">
    <property type="component" value="Unassembled WGS sequence"/>
</dbReference>
<comment type="caution">
    <text evidence="4">The sequence shown here is derived from an EMBL/GenBank/DDBJ whole genome shotgun (WGS) entry which is preliminary data.</text>
</comment>
<organism evidence="4 5">
    <name type="scientific">Portunus trituberculatus</name>
    <name type="common">Swimming crab</name>
    <name type="synonym">Neptunus trituberculatus</name>
    <dbReference type="NCBI Taxonomy" id="210409"/>
    <lineage>
        <taxon>Eukaryota</taxon>
        <taxon>Metazoa</taxon>
        <taxon>Ecdysozoa</taxon>
        <taxon>Arthropoda</taxon>
        <taxon>Crustacea</taxon>
        <taxon>Multicrustacea</taxon>
        <taxon>Malacostraca</taxon>
        <taxon>Eumalacostraca</taxon>
        <taxon>Eucarida</taxon>
        <taxon>Decapoda</taxon>
        <taxon>Pleocyemata</taxon>
        <taxon>Brachyura</taxon>
        <taxon>Eubrachyura</taxon>
        <taxon>Portunoidea</taxon>
        <taxon>Portunidae</taxon>
        <taxon>Portuninae</taxon>
        <taxon>Portunus</taxon>
    </lineage>
</organism>
<feature type="signal peptide" evidence="2">
    <location>
        <begin position="1"/>
        <end position="22"/>
    </location>
</feature>
<dbReference type="InterPro" id="IPR019819">
    <property type="entry name" value="Carboxylesterase_B_CS"/>
</dbReference>
<dbReference type="Pfam" id="PF00135">
    <property type="entry name" value="COesterase"/>
    <property type="match status" value="1"/>
</dbReference>
<dbReference type="InterPro" id="IPR029058">
    <property type="entry name" value="AB_hydrolase_fold"/>
</dbReference>
<dbReference type="OrthoDB" id="19653at2759"/>
<accession>A0A5B7HNU1</accession>
<feature type="chain" id="PRO_5022856666" evidence="2">
    <location>
        <begin position="23"/>
        <end position="190"/>
    </location>
</feature>
<evidence type="ECO:0000256" key="2">
    <source>
        <dbReference type="SAM" id="SignalP"/>
    </source>
</evidence>
<keyword evidence="5" id="KW-1185">Reference proteome</keyword>
<reference evidence="4 5" key="1">
    <citation type="submission" date="2019-05" db="EMBL/GenBank/DDBJ databases">
        <title>Another draft genome of Portunus trituberculatus and its Hox gene families provides insights of decapod evolution.</title>
        <authorList>
            <person name="Jeong J.-H."/>
            <person name="Song I."/>
            <person name="Kim S."/>
            <person name="Choi T."/>
            <person name="Kim D."/>
            <person name="Ryu S."/>
            <person name="Kim W."/>
        </authorList>
    </citation>
    <scope>NUCLEOTIDE SEQUENCE [LARGE SCALE GENOMIC DNA]</scope>
    <source>
        <tissue evidence="4">Muscle</tissue>
    </source>
</reference>
<protein>
    <submittedName>
        <fullName evidence="4">Esterase E4</fullName>
    </submittedName>
</protein>
<dbReference type="SUPFAM" id="SSF53474">
    <property type="entry name" value="alpha/beta-Hydrolases"/>
    <property type="match status" value="1"/>
</dbReference>
<dbReference type="PROSITE" id="PS00941">
    <property type="entry name" value="CARBOXYLESTERASE_B_2"/>
    <property type="match status" value="1"/>
</dbReference>
<dbReference type="EMBL" id="VSRR010031899">
    <property type="protein sequence ID" value="MPC70887.1"/>
    <property type="molecule type" value="Genomic_DNA"/>
</dbReference>
<gene>
    <name evidence="4" type="primary">ESTE</name>
    <name evidence="4" type="ORF">E2C01_065149</name>
</gene>
<evidence type="ECO:0000313" key="5">
    <source>
        <dbReference type="Proteomes" id="UP000324222"/>
    </source>
</evidence>
<dbReference type="InterPro" id="IPR050309">
    <property type="entry name" value="Type-B_Carboxylest/Lipase"/>
</dbReference>
<name>A0A5B7HNU1_PORTR</name>
<keyword evidence="2" id="KW-0732">Signal</keyword>
<dbReference type="PANTHER" id="PTHR11559">
    <property type="entry name" value="CARBOXYLESTERASE"/>
    <property type="match status" value="1"/>
</dbReference>
<evidence type="ECO:0000256" key="1">
    <source>
        <dbReference type="ARBA" id="ARBA00023180"/>
    </source>
</evidence>
<sequence>MWPSSPQALVAALLLAITPATAGEVPLVDTEDGQLSGIVEESVKGRIFFSFYGIPYARPPLDKLRFTDPKPAPKWEGTRDASVPAAPCLQCDLINKCVGKEGLTGKEDCLYLSVFTPKVKGGRLLPVMVWIHGGGFYYGSTQHYLPHILIDQDVVLVLVQYRLGVLGRFPIHRGLSNAWEPWPQGPDDGA</sequence>
<proteinExistence type="predicted"/>
<dbReference type="Gene3D" id="3.40.50.1820">
    <property type="entry name" value="alpha/beta hydrolase"/>
    <property type="match status" value="1"/>
</dbReference>
<dbReference type="AlphaFoldDB" id="A0A5B7HNU1"/>
<keyword evidence="1" id="KW-0325">Glycoprotein</keyword>